<keyword evidence="5" id="KW-0564">Palmitate</keyword>
<dbReference type="SUPFAM" id="SSF53850">
    <property type="entry name" value="Periplasmic binding protein-like II"/>
    <property type="match status" value="1"/>
</dbReference>
<name>G9X016_9FIRM</name>
<accession>G9X016</accession>
<dbReference type="InterPro" id="IPR004872">
    <property type="entry name" value="Lipoprotein_NlpA"/>
</dbReference>
<evidence type="ECO:0000313" key="7">
    <source>
        <dbReference type="EMBL" id="EHL15521.1"/>
    </source>
</evidence>
<comment type="subcellular location">
    <subcellularLocation>
        <location evidence="1">Membrane</location>
        <topology evidence="1">Lipid-anchor</topology>
    </subcellularLocation>
</comment>
<proteinExistence type="inferred from homology"/>
<dbReference type="BioCyc" id="EBAC796937-HMP:GMGH-1775-MONOMER"/>
<dbReference type="Pfam" id="PF03180">
    <property type="entry name" value="Lipoprotein_9"/>
    <property type="match status" value="1"/>
</dbReference>
<keyword evidence="3" id="KW-0732">Signal</keyword>
<organism evidence="7 8">
    <name type="scientific">Peptoanaerobacter stomatis</name>
    <dbReference type="NCBI Taxonomy" id="796937"/>
    <lineage>
        <taxon>Bacteria</taxon>
        <taxon>Bacillati</taxon>
        <taxon>Bacillota</taxon>
        <taxon>Clostridia</taxon>
        <taxon>Peptostreptococcales</taxon>
        <taxon>Filifactoraceae</taxon>
        <taxon>Peptoanaerobacter</taxon>
    </lineage>
</organism>
<comment type="caution">
    <text evidence="7">The sequence shown here is derived from an EMBL/GenBank/DDBJ whole genome shotgun (WGS) entry which is preliminary data.</text>
</comment>
<dbReference type="EMBL" id="AFZE01000011">
    <property type="protein sequence ID" value="EHL15521.1"/>
    <property type="molecule type" value="Genomic_DNA"/>
</dbReference>
<evidence type="ECO:0000256" key="3">
    <source>
        <dbReference type="ARBA" id="ARBA00022729"/>
    </source>
</evidence>
<evidence type="ECO:0000256" key="5">
    <source>
        <dbReference type="ARBA" id="ARBA00023139"/>
    </source>
</evidence>
<reference evidence="7 8" key="1">
    <citation type="submission" date="2011-08" db="EMBL/GenBank/DDBJ databases">
        <title>The Genome Sequence of Eubacteriaceae bacterium ACC19a.</title>
        <authorList>
            <consortium name="The Broad Institute Genome Sequencing Platform"/>
            <person name="Earl A."/>
            <person name="Ward D."/>
            <person name="Feldgarden M."/>
            <person name="Gevers D."/>
            <person name="Sizova M."/>
            <person name="Hazen A."/>
            <person name="Epstein S."/>
            <person name="Young S.K."/>
            <person name="Zeng Q."/>
            <person name="Gargeya S."/>
            <person name="Fitzgerald M."/>
            <person name="Haas B."/>
            <person name="Abouelleil A."/>
            <person name="Alvarado L."/>
            <person name="Arachchi H.M."/>
            <person name="Berlin A."/>
            <person name="Brown A."/>
            <person name="Chapman S.B."/>
            <person name="Chen Z."/>
            <person name="Dunbar C."/>
            <person name="Freedman E."/>
            <person name="Gearin G."/>
            <person name="Gellesch M."/>
            <person name="Goldberg J."/>
            <person name="Griggs A."/>
            <person name="Gujja S."/>
            <person name="Heiman D."/>
            <person name="Howarth C."/>
            <person name="Larson L."/>
            <person name="Lui A."/>
            <person name="MacDonald P.J.P."/>
            <person name="Montmayeur A."/>
            <person name="Murphy C."/>
            <person name="Neiman D."/>
            <person name="Pearson M."/>
            <person name="Priest M."/>
            <person name="Roberts A."/>
            <person name="Saif S."/>
            <person name="Shea T."/>
            <person name="Shenoy N."/>
            <person name="Sisk P."/>
            <person name="Stolte C."/>
            <person name="Sykes S."/>
            <person name="Wortman J."/>
            <person name="Nusbaum C."/>
            <person name="Birren B."/>
        </authorList>
    </citation>
    <scope>NUCLEOTIDE SEQUENCE [LARGE SCALE GENOMIC DNA]</scope>
    <source>
        <strain evidence="7 8">ACC19a</strain>
    </source>
</reference>
<dbReference type="Proteomes" id="UP000006437">
    <property type="component" value="Unassembled WGS sequence"/>
</dbReference>
<sequence length="52" mass="6219">MSIRHFHLWNIIAARKEDVEKEDFKLIVKEYQTDATKEALDRQYGGQTIPVW</sequence>
<evidence type="ECO:0000313" key="8">
    <source>
        <dbReference type="Proteomes" id="UP000006437"/>
    </source>
</evidence>
<comment type="similarity">
    <text evidence="2">Belongs to the NlpA lipoprotein family.</text>
</comment>
<keyword evidence="6" id="KW-0449">Lipoprotein</keyword>
<dbReference type="GO" id="GO:0016020">
    <property type="term" value="C:membrane"/>
    <property type="evidence" value="ECO:0007669"/>
    <property type="project" value="UniProtKB-SubCell"/>
</dbReference>
<dbReference type="AlphaFoldDB" id="G9X016"/>
<evidence type="ECO:0000256" key="6">
    <source>
        <dbReference type="ARBA" id="ARBA00023288"/>
    </source>
</evidence>
<evidence type="ECO:0000256" key="2">
    <source>
        <dbReference type="ARBA" id="ARBA00008973"/>
    </source>
</evidence>
<protein>
    <submittedName>
        <fullName evidence="7">Uncharacterized protein</fullName>
    </submittedName>
</protein>
<evidence type="ECO:0000256" key="1">
    <source>
        <dbReference type="ARBA" id="ARBA00004635"/>
    </source>
</evidence>
<dbReference type="Gene3D" id="3.40.190.10">
    <property type="entry name" value="Periplasmic binding protein-like II"/>
    <property type="match status" value="1"/>
</dbReference>
<dbReference type="RefSeq" id="WP_009525996.1">
    <property type="nucleotide sequence ID" value="NZ_JH414560.1"/>
</dbReference>
<gene>
    <name evidence="7" type="ORF">HMPREF9629_01767</name>
</gene>
<dbReference type="HOGENOM" id="CLU_3082961_0_0_9"/>
<evidence type="ECO:0000256" key="4">
    <source>
        <dbReference type="ARBA" id="ARBA00023136"/>
    </source>
</evidence>
<keyword evidence="4" id="KW-0472">Membrane</keyword>